<accession>A0A6M0Q2N0</accession>
<gene>
    <name evidence="1" type="ORF">G4D63_02720</name>
</gene>
<dbReference type="EMBL" id="JAAIWM010000001">
    <property type="protein sequence ID" value="NEY70645.1"/>
    <property type="molecule type" value="Genomic_DNA"/>
</dbReference>
<protein>
    <submittedName>
        <fullName evidence="1">Uncharacterized protein</fullName>
    </submittedName>
</protein>
<evidence type="ECO:0000313" key="2">
    <source>
        <dbReference type="Proteomes" id="UP000481043"/>
    </source>
</evidence>
<sequence length="379" mass="44954">MKVISLKNNSSNEHYYPIDLIDSSLFYLSKTTTVFPVADFTIYEKKGQRTKAIHSVRDAIEFPYEFPFLSYAVRIVSTNQVFYTFYRFNLLSKEISEIGSVHFPFDAELEGVFMTQSEVMFIIRKMDPNSYDDEVTYYLFDGKKDKQYVINDTTFHESISTPTIFAHKGEPYLLLNPFYSETWEKEDLARNQDSLKVKEYIGVISLKQYIKDVKAEFPIHPYILDEMGGNGFIRVIAENADYIYYIRKEFHQSKEELIELNKDTFQKNSYPLPKGFSYHSIRIFNDTVYFVSTEEDYFYSPMKKEIFRLEHTYFQHLPGVMNVYVHYMDERYIVADCWTRNHGEDLFYVAIIDKKARDIQYFEDKSLGCEVIDQTVVIY</sequence>
<evidence type="ECO:0000313" key="1">
    <source>
        <dbReference type="EMBL" id="NEY70645.1"/>
    </source>
</evidence>
<organism evidence="1 2">
    <name type="scientific">Bacillus mesophilus</name>
    <dbReference type="NCBI Taxonomy" id="1808955"/>
    <lineage>
        <taxon>Bacteria</taxon>
        <taxon>Bacillati</taxon>
        <taxon>Bacillota</taxon>
        <taxon>Bacilli</taxon>
        <taxon>Bacillales</taxon>
        <taxon>Bacillaceae</taxon>
        <taxon>Bacillus</taxon>
    </lineage>
</organism>
<comment type="caution">
    <text evidence="1">The sequence shown here is derived from an EMBL/GenBank/DDBJ whole genome shotgun (WGS) entry which is preliminary data.</text>
</comment>
<keyword evidence="2" id="KW-1185">Reference proteome</keyword>
<proteinExistence type="predicted"/>
<name>A0A6M0Q2N0_9BACI</name>
<dbReference type="Proteomes" id="UP000481043">
    <property type="component" value="Unassembled WGS sequence"/>
</dbReference>
<reference evidence="1 2" key="1">
    <citation type="submission" date="2020-02" db="EMBL/GenBank/DDBJ databases">
        <title>Bacillus aquiflavi sp. nov., isolated from yellow water of strong flavor Chinese baijiu in Yibin region of China.</title>
        <authorList>
            <person name="Xie J."/>
        </authorList>
    </citation>
    <scope>NUCLEOTIDE SEQUENCE [LARGE SCALE GENOMIC DNA]</scope>
    <source>
        <strain evidence="1 2">SA4</strain>
    </source>
</reference>
<dbReference type="RefSeq" id="WP_163177443.1">
    <property type="nucleotide sequence ID" value="NZ_JAAIWM010000001.1"/>
</dbReference>
<dbReference type="AlphaFoldDB" id="A0A6M0Q2N0"/>